<organism evidence="11 12">
    <name type="scientific">Acidaminococcus fermentans</name>
    <dbReference type="NCBI Taxonomy" id="905"/>
    <lineage>
        <taxon>Bacteria</taxon>
        <taxon>Bacillati</taxon>
        <taxon>Bacillota</taxon>
        <taxon>Negativicutes</taxon>
        <taxon>Acidaminococcales</taxon>
        <taxon>Acidaminococcaceae</taxon>
        <taxon>Acidaminococcus</taxon>
    </lineage>
</organism>
<comment type="cofactor">
    <cofactor evidence="1">
        <name>pyruvate</name>
        <dbReference type="ChEBI" id="CHEBI:15361"/>
    </cofactor>
</comment>
<name>A0A1H2TG47_ACIFE</name>
<proteinExistence type="predicted"/>
<evidence type="ECO:0000256" key="7">
    <source>
        <dbReference type="ARBA" id="ARBA00023145"/>
    </source>
</evidence>
<keyword evidence="3" id="KW-0210">Decarboxylase</keyword>
<gene>
    <name evidence="11" type="ORF">SAMN05216495_101218</name>
</gene>
<keyword evidence="6" id="KW-0620">Polyamine biosynthesis</keyword>
<evidence type="ECO:0000256" key="1">
    <source>
        <dbReference type="ARBA" id="ARBA00001928"/>
    </source>
</evidence>
<evidence type="ECO:0000256" key="6">
    <source>
        <dbReference type="ARBA" id="ARBA00023115"/>
    </source>
</evidence>
<dbReference type="SUPFAM" id="SSF56276">
    <property type="entry name" value="S-adenosylmethionine decarboxylase"/>
    <property type="match status" value="1"/>
</dbReference>
<keyword evidence="5" id="KW-0745">Spermidine biosynthesis</keyword>
<dbReference type="PANTHER" id="PTHR33866:SF2">
    <property type="entry name" value="S-ADENOSYLMETHIONINE DECARBOXYLASE PROENZYME"/>
    <property type="match status" value="1"/>
</dbReference>
<dbReference type="OMA" id="ALDMYRC"/>
<dbReference type="PANTHER" id="PTHR33866">
    <property type="entry name" value="S-ADENOSYLMETHIONINE DECARBOXYLASE PROENZYME"/>
    <property type="match status" value="1"/>
</dbReference>
<evidence type="ECO:0000256" key="3">
    <source>
        <dbReference type="ARBA" id="ARBA00022793"/>
    </source>
</evidence>
<dbReference type="RefSeq" id="WP_012938812.1">
    <property type="nucleotide sequence ID" value="NZ_CALAKB010000046.1"/>
</dbReference>
<dbReference type="Gene3D" id="3.60.90.10">
    <property type="entry name" value="S-adenosylmethionine decarboxylase"/>
    <property type="match status" value="1"/>
</dbReference>
<dbReference type="GeneID" id="78335163"/>
<dbReference type="Pfam" id="PF02675">
    <property type="entry name" value="AdoMet_dc"/>
    <property type="match status" value="1"/>
</dbReference>
<evidence type="ECO:0000256" key="8">
    <source>
        <dbReference type="ARBA" id="ARBA00023239"/>
    </source>
</evidence>
<dbReference type="GO" id="GO:0005829">
    <property type="term" value="C:cytosol"/>
    <property type="evidence" value="ECO:0007669"/>
    <property type="project" value="TreeGrafter"/>
</dbReference>
<evidence type="ECO:0000313" key="12">
    <source>
        <dbReference type="Proteomes" id="UP000182379"/>
    </source>
</evidence>
<evidence type="ECO:0000256" key="9">
    <source>
        <dbReference type="ARBA" id="ARBA00023270"/>
    </source>
</evidence>
<dbReference type="GO" id="GO:0004014">
    <property type="term" value="F:adenosylmethionine decarboxylase activity"/>
    <property type="evidence" value="ECO:0007669"/>
    <property type="project" value="InterPro"/>
</dbReference>
<evidence type="ECO:0000256" key="5">
    <source>
        <dbReference type="ARBA" id="ARBA00023066"/>
    </source>
</evidence>
<keyword evidence="9" id="KW-0704">Schiff base</keyword>
<dbReference type="EMBL" id="FNOP01000001">
    <property type="protein sequence ID" value="SDW42842.1"/>
    <property type="molecule type" value="Genomic_DNA"/>
</dbReference>
<keyword evidence="7" id="KW-0865">Zymogen</keyword>
<evidence type="ECO:0000313" key="11">
    <source>
        <dbReference type="EMBL" id="SDW42842.1"/>
    </source>
</evidence>
<sequence>MIGKGTQAALDMYRCAEDVVFDKEKIRDILEEAADRFSLKELALYATENDEGDDFCFVMLCTNGHLFLHVFPTYGYVEADIFTLESGANPEQVAVFLRQEFGPDQSKLTTLKRGDYGSIKDMKPQRKKMVKTMRRAKNAGAKLKKFMTWKNTKE</sequence>
<dbReference type="InterPro" id="IPR003826">
    <property type="entry name" value="AdoMetDC_fam_prok"/>
</dbReference>
<evidence type="ECO:0000256" key="2">
    <source>
        <dbReference type="ARBA" id="ARBA00022691"/>
    </source>
</evidence>
<dbReference type="Proteomes" id="UP000182379">
    <property type="component" value="Unassembled WGS sequence"/>
</dbReference>
<dbReference type="InterPro" id="IPR016067">
    <property type="entry name" value="S-AdoMet_deCO2ase_core"/>
</dbReference>
<evidence type="ECO:0000256" key="4">
    <source>
        <dbReference type="ARBA" id="ARBA00022813"/>
    </source>
</evidence>
<keyword evidence="2" id="KW-0949">S-adenosyl-L-methionine</keyword>
<reference evidence="11 12" key="1">
    <citation type="submission" date="2016-10" db="EMBL/GenBank/DDBJ databases">
        <authorList>
            <person name="Varghese N."/>
            <person name="Submissions S."/>
        </authorList>
    </citation>
    <scope>NUCLEOTIDE SEQUENCE [LARGE SCALE GENOMIC DNA]</scope>
    <source>
        <strain evidence="11 12">WCC6</strain>
    </source>
</reference>
<keyword evidence="4" id="KW-0068">Autocatalytic cleavage</keyword>
<comment type="caution">
    <text evidence="11">The sequence shown here is derived from an EMBL/GenBank/DDBJ whole genome shotgun (WGS) entry which is preliminary data.</text>
</comment>
<protein>
    <submittedName>
        <fullName evidence="11">S-adenosylmethionine decarboxylase</fullName>
    </submittedName>
</protein>
<evidence type="ECO:0000256" key="10">
    <source>
        <dbReference type="ARBA" id="ARBA00023317"/>
    </source>
</evidence>
<keyword evidence="10" id="KW-0670">Pyruvate</keyword>
<dbReference type="GO" id="GO:0008295">
    <property type="term" value="P:spermidine biosynthetic process"/>
    <property type="evidence" value="ECO:0007669"/>
    <property type="project" value="UniProtKB-KW"/>
</dbReference>
<keyword evidence="8" id="KW-0456">Lyase</keyword>
<dbReference type="AlphaFoldDB" id="A0A1H2TG47"/>
<accession>A0A1H2TG47</accession>